<proteinExistence type="inferred from homology"/>
<dbReference type="Pfam" id="PF04219">
    <property type="entry name" value="DUF413"/>
    <property type="match status" value="1"/>
</dbReference>
<evidence type="ECO:0000313" key="4">
    <source>
        <dbReference type="Proteomes" id="UP001499988"/>
    </source>
</evidence>
<accession>A0ABP9F865</accession>
<evidence type="ECO:0000256" key="1">
    <source>
        <dbReference type="ARBA" id="ARBA00093464"/>
    </source>
</evidence>
<comment type="caution">
    <text evidence="3">The sequence shown here is derived from an EMBL/GenBank/DDBJ whole genome shotgun (WGS) entry which is preliminary data.</text>
</comment>
<evidence type="ECO:0000313" key="3">
    <source>
        <dbReference type="EMBL" id="GAA4894871.1"/>
    </source>
</evidence>
<comment type="similarity">
    <text evidence="1">Belongs to the MaoP family.</text>
</comment>
<protein>
    <recommendedName>
        <fullName evidence="2">Macrodomain Ori protein</fullName>
    </recommendedName>
</protein>
<gene>
    <name evidence="3" type="ORF">GCM10023333_30070</name>
</gene>
<dbReference type="Proteomes" id="UP001499988">
    <property type="component" value="Unassembled WGS sequence"/>
</dbReference>
<dbReference type="EMBL" id="BAABJZ010000094">
    <property type="protein sequence ID" value="GAA4894871.1"/>
    <property type="molecule type" value="Genomic_DNA"/>
</dbReference>
<dbReference type="RefSeq" id="WP_345336263.1">
    <property type="nucleotide sequence ID" value="NZ_BAABJZ010000094.1"/>
</dbReference>
<dbReference type="InterPro" id="IPR007335">
    <property type="entry name" value="DUF413"/>
</dbReference>
<keyword evidence="4" id="KW-1185">Reference proteome</keyword>
<name>A0ABP9F865_9GAMM</name>
<organism evidence="3 4">
    <name type="scientific">Ferrimonas pelagia</name>
    <dbReference type="NCBI Taxonomy" id="1177826"/>
    <lineage>
        <taxon>Bacteria</taxon>
        <taxon>Pseudomonadati</taxon>
        <taxon>Pseudomonadota</taxon>
        <taxon>Gammaproteobacteria</taxon>
        <taxon>Alteromonadales</taxon>
        <taxon>Ferrimonadaceae</taxon>
        <taxon>Ferrimonas</taxon>
    </lineage>
</organism>
<evidence type="ECO:0000256" key="2">
    <source>
        <dbReference type="ARBA" id="ARBA00093628"/>
    </source>
</evidence>
<reference evidence="4" key="1">
    <citation type="journal article" date="2019" name="Int. J. Syst. Evol. Microbiol.">
        <title>The Global Catalogue of Microorganisms (GCM) 10K type strain sequencing project: providing services to taxonomists for standard genome sequencing and annotation.</title>
        <authorList>
            <consortium name="The Broad Institute Genomics Platform"/>
            <consortium name="The Broad Institute Genome Sequencing Center for Infectious Disease"/>
            <person name="Wu L."/>
            <person name="Ma J."/>
        </authorList>
    </citation>
    <scope>NUCLEOTIDE SEQUENCE [LARGE SCALE GENOMIC DNA]</scope>
    <source>
        <strain evidence="4">JCM 18401</strain>
    </source>
</reference>
<sequence length="115" mass="12815">MSAMESFQSQQLFFDDGAFPRGFRRSGTFTIHEAALLEQYGVAMQQLSLGLRTPSTPDEQRFVLICQGHKEASTKLEKVWLKYLKNSRGKRLFSIGSSASLADNAPARSLAILDD</sequence>